<dbReference type="PANTHER" id="PTHR32089">
    <property type="entry name" value="METHYL-ACCEPTING CHEMOTAXIS PROTEIN MCPB"/>
    <property type="match status" value="1"/>
</dbReference>
<keyword evidence="1 2" id="KW-0807">Transducer</keyword>
<dbReference type="Proteomes" id="UP000006272">
    <property type="component" value="Unassembled WGS sequence"/>
</dbReference>
<feature type="domain" description="Methyl-accepting transducer" evidence="3">
    <location>
        <begin position="1"/>
        <end position="96"/>
    </location>
</feature>
<dbReference type="PANTHER" id="PTHR32089:SF112">
    <property type="entry name" value="LYSOZYME-LIKE PROTEIN-RELATED"/>
    <property type="match status" value="1"/>
</dbReference>
<gene>
    <name evidence="4" type="ORF">B193_2233</name>
</gene>
<dbReference type="EMBL" id="ALAO01000177">
    <property type="protein sequence ID" value="EKO39064.1"/>
    <property type="molecule type" value="Genomic_DNA"/>
</dbReference>
<protein>
    <submittedName>
        <fullName evidence="4">Methyl-accepting chemotaxis protein</fullName>
    </submittedName>
</protein>
<feature type="non-terminal residue" evidence="4">
    <location>
        <position position="1"/>
    </location>
</feature>
<accession>K6GDB6</accession>
<dbReference type="Gene3D" id="1.10.287.950">
    <property type="entry name" value="Methyl-accepting chemotaxis protein"/>
    <property type="match status" value="1"/>
</dbReference>
<name>K6GDB6_9BACT</name>
<evidence type="ECO:0000259" key="3">
    <source>
        <dbReference type="PROSITE" id="PS50111"/>
    </source>
</evidence>
<proteinExistence type="predicted"/>
<dbReference type="PROSITE" id="PS50111">
    <property type="entry name" value="CHEMOTAXIS_TRANSDUC_2"/>
    <property type="match status" value="1"/>
</dbReference>
<dbReference type="AlphaFoldDB" id="K6GDB6"/>
<reference evidence="4 5" key="1">
    <citation type="submission" date="2012-07" db="EMBL/GenBank/DDBJ databases">
        <title>Draft genome sequence of Desulfovibrio magneticus str. Maddingley MBC34 obtained from a metagenomic sequence of a methanogenic enrichment isolated from coal-seam formation water in Victoria, Australia.</title>
        <authorList>
            <person name="Greenfield P."/>
            <person name="Hendry P."/>
            <person name="Li D."/>
            <person name="Rosewarne C.P."/>
            <person name="Tran-Dinh N."/>
            <person name="Elbourne L.D.H."/>
            <person name="Paulsen I.T."/>
            <person name="Midgley D.J."/>
        </authorList>
    </citation>
    <scope>NUCLEOTIDE SEQUENCE [LARGE SCALE GENOMIC DNA]</scope>
    <source>
        <strain evidence="5">Maddingley MBC34</strain>
    </source>
</reference>
<evidence type="ECO:0000256" key="2">
    <source>
        <dbReference type="PROSITE-ProRule" id="PRU00284"/>
    </source>
</evidence>
<dbReference type="PATRIC" id="fig|1206767.3.peg.2173"/>
<dbReference type="InterPro" id="IPR004089">
    <property type="entry name" value="MCPsignal_dom"/>
</dbReference>
<dbReference type="Pfam" id="PF00015">
    <property type="entry name" value="MCPsignal"/>
    <property type="match status" value="1"/>
</dbReference>
<dbReference type="SUPFAM" id="SSF58104">
    <property type="entry name" value="Methyl-accepting chemotaxis protein (MCP) signaling domain"/>
    <property type="match status" value="1"/>
</dbReference>
<evidence type="ECO:0000313" key="5">
    <source>
        <dbReference type="Proteomes" id="UP000006272"/>
    </source>
</evidence>
<evidence type="ECO:0000256" key="1">
    <source>
        <dbReference type="ARBA" id="ARBA00023224"/>
    </source>
</evidence>
<sequence length="145" mass="15187">ADEVRKLAEKTMTATKEVGEAIAGIQSGADQNIRNVDRAVQKIDAATDQADLSGKALRAIVELVAVTTDQVRAIAAAAEEQSSASEEINRSIEDVSRISAETTQAMDQAAGSVDALARQVKVLTELITAMQQEGGGRAPRALAAR</sequence>
<evidence type="ECO:0000313" key="4">
    <source>
        <dbReference type="EMBL" id="EKO39064.1"/>
    </source>
</evidence>
<dbReference type="GO" id="GO:0007165">
    <property type="term" value="P:signal transduction"/>
    <property type="evidence" value="ECO:0007669"/>
    <property type="project" value="UniProtKB-KW"/>
</dbReference>
<dbReference type="GO" id="GO:0016020">
    <property type="term" value="C:membrane"/>
    <property type="evidence" value="ECO:0007669"/>
    <property type="project" value="InterPro"/>
</dbReference>
<comment type="caution">
    <text evidence="4">The sequence shown here is derived from an EMBL/GenBank/DDBJ whole genome shotgun (WGS) entry which is preliminary data.</text>
</comment>
<organism evidence="4 5">
    <name type="scientific">Solidesulfovibrio magneticus str. Maddingley MBC34</name>
    <dbReference type="NCBI Taxonomy" id="1206767"/>
    <lineage>
        <taxon>Bacteria</taxon>
        <taxon>Pseudomonadati</taxon>
        <taxon>Thermodesulfobacteriota</taxon>
        <taxon>Desulfovibrionia</taxon>
        <taxon>Desulfovibrionales</taxon>
        <taxon>Desulfovibrionaceae</taxon>
        <taxon>Solidesulfovibrio</taxon>
    </lineage>
</organism>